<accession>A0A9W7WID8</accession>
<gene>
    <name evidence="2" type="ORF">IRJ41_009197</name>
</gene>
<name>A0A9W7WID8_TRIRA</name>
<organism evidence="2 3">
    <name type="scientific">Triplophysa rosa</name>
    <name type="common">Cave loach</name>
    <dbReference type="NCBI Taxonomy" id="992332"/>
    <lineage>
        <taxon>Eukaryota</taxon>
        <taxon>Metazoa</taxon>
        <taxon>Chordata</taxon>
        <taxon>Craniata</taxon>
        <taxon>Vertebrata</taxon>
        <taxon>Euteleostomi</taxon>
        <taxon>Actinopterygii</taxon>
        <taxon>Neopterygii</taxon>
        <taxon>Teleostei</taxon>
        <taxon>Ostariophysi</taxon>
        <taxon>Cypriniformes</taxon>
        <taxon>Nemacheilidae</taxon>
        <taxon>Triplophysa</taxon>
    </lineage>
</organism>
<dbReference type="InterPro" id="IPR036179">
    <property type="entry name" value="Ig-like_dom_sf"/>
</dbReference>
<dbReference type="PROSITE" id="PS50835">
    <property type="entry name" value="IG_LIKE"/>
    <property type="match status" value="1"/>
</dbReference>
<dbReference type="Pfam" id="PF13895">
    <property type="entry name" value="Ig_2"/>
    <property type="match status" value="1"/>
</dbReference>
<dbReference type="SUPFAM" id="SSF48726">
    <property type="entry name" value="Immunoglobulin"/>
    <property type="match status" value="1"/>
</dbReference>
<dbReference type="SMART" id="SM00409">
    <property type="entry name" value="IG"/>
    <property type="match status" value="2"/>
</dbReference>
<dbReference type="InterPro" id="IPR013783">
    <property type="entry name" value="Ig-like_fold"/>
</dbReference>
<keyword evidence="3" id="KW-1185">Reference proteome</keyword>
<dbReference type="Gene3D" id="2.60.40.10">
    <property type="entry name" value="Immunoglobulins"/>
    <property type="match status" value="1"/>
</dbReference>
<dbReference type="Proteomes" id="UP001059041">
    <property type="component" value="Linkage Group LG14"/>
</dbReference>
<dbReference type="AlphaFoldDB" id="A0A9W7WID8"/>
<evidence type="ECO:0000313" key="3">
    <source>
        <dbReference type="Proteomes" id="UP001059041"/>
    </source>
</evidence>
<dbReference type="InterPro" id="IPR003599">
    <property type="entry name" value="Ig_sub"/>
</dbReference>
<feature type="domain" description="Ig-like" evidence="1">
    <location>
        <begin position="159"/>
        <end position="249"/>
    </location>
</feature>
<protein>
    <recommendedName>
        <fullName evidence="1">Ig-like domain-containing protein</fullName>
    </recommendedName>
</protein>
<dbReference type="EMBL" id="JAFHDT010000014">
    <property type="protein sequence ID" value="KAI7800671.1"/>
    <property type="molecule type" value="Genomic_DNA"/>
</dbReference>
<sequence length="301" mass="33757">MPSSFILHIHTYTTNLLNEHKNIVMILVMLLLKLGHQAAVTSLSTGTQREIKNAKLEEPLTLKCTYNCSSGFTRGHWKWEDTPACNKCEWRPEYSKSGEMCIASLYTPHLMLQQTRYNYSCVSEESDRPGLPRKTELLVTLNVPDESHKPVTPLKEHGPSLRVKMYRGHMESDEVLTSLSTIEVMAGTSLRLLCVAPDNKHCEGQWVKGNSSIPLSKNDTVVQWSQIKAEDGGRYRCQTKGTCTGKPITVEIEVIESGEQFLNISLTFIYIQNSPSSGVGIQIDSPGPRSLLLLRCLQCLF</sequence>
<evidence type="ECO:0000259" key="1">
    <source>
        <dbReference type="PROSITE" id="PS50835"/>
    </source>
</evidence>
<proteinExistence type="predicted"/>
<reference evidence="2" key="1">
    <citation type="submission" date="2021-02" db="EMBL/GenBank/DDBJ databases">
        <title>Comparative genomics reveals that relaxation of natural selection precedes convergent phenotypic evolution of cavefish.</title>
        <authorList>
            <person name="Peng Z."/>
        </authorList>
    </citation>
    <scope>NUCLEOTIDE SEQUENCE</scope>
    <source>
        <tissue evidence="2">Muscle</tissue>
    </source>
</reference>
<comment type="caution">
    <text evidence="2">The sequence shown here is derived from an EMBL/GenBank/DDBJ whole genome shotgun (WGS) entry which is preliminary data.</text>
</comment>
<evidence type="ECO:0000313" key="2">
    <source>
        <dbReference type="EMBL" id="KAI7800671.1"/>
    </source>
</evidence>
<dbReference type="InterPro" id="IPR007110">
    <property type="entry name" value="Ig-like_dom"/>
</dbReference>